<accession>A0A382AMP4</accession>
<dbReference type="AlphaFoldDB" id="A0A382AMP4"/>
<proteinExistence type="predicted"/>
<organism evidence="1">
    <name type="scientific">marine metagenome</name>
    <dbReference type="NCBI Taxonomy" id="408172"/>
    <lineage>
        <taxon>unclassified sequences</taxon>
        <taxon>metagenomes</taxon>
        <taxon>ecological metagenomes</taxon>
    </lineage>
</organism>
<dbReference type="EMBL" id="UINC01025913">
    <property type="protein sequence ID" value="SVB02402.1"/>
    <property type="molecule type" value="Genomic_DNA"/>
</dbReference>
<feature type="non-terminal residue" evidence="1">
    <location>
        <position position="1"/>
    </location>
</feature>
<sequence>VDAVFENLSVTNYADRYFIPVNLYPIWMIIDVPDLYFKVEAISQLINSSLCYITQVAILAGVEDQFGHLTMLA</sequence>
<protein>
    <submittedName>
        <fullName evidence="1">Uncharacterized protein</fullName>
    </submittedName>
</protein>
<gene>
    <name evidence="1" type="ORF">METZ01_LOCUS155256</name>
</gene>
<evidence type="ECO:0000313" key="1">
    <source>
        <dbReference type="EMBL" id="SVB02402.1"/>
    </source>
</evidence>
<name>A0A382AMP4_9ZZZZ</name>
<reference evidence="1" key="1">
    <citation type="submission" date="2018-05" db="EMBL/GenBank/DDBJ databases">
        <authorList>
            <person name="Lanie J.A."/>
            <person name="Ng W.-L."/>
            <person name="Kazmierczak K.M."/>
            <person name="Andrzejewski T.M."/>
            <person name="Davidsen T.M."/>
            <person name="Wayne K.J."/>
            <person name="Tettelin H."/>
            <person name="Glass J.I."/>
            <person name="Rusch D."/>
            <person name="Podicherti R."/>
            <person name="Tsui H.-C.T."/>
            <person name="Winkler M.E."/>
        </authorList>
    </citation>
    <scope>NUCLEOTIDE SEQUENCE</scope>
</reference>